<protein>
    <submittedName>
        <fullName evidence="1">Uncharacterized protein</fullName>
    </submittedName>
</protein>
<name>A0A2Z5G7H7_9BACT</name>
<sequence>MDIISCLRQSLIVHPTETSMSLKKHLLKRMKKAVLGGEQLPNRFFLAQTASQQEVVVWLLGVGRPIDVTTRHCQASGLPFTICIEFAQGQAPDESHCQLLKLRLCENGGAHRVLSEVDLDYQDRLECGGSEFLLFRSSRCVNYCLPTVRLWSNRLWYTLVTSRRANKIRVPAGQMNAMSALFCCPRPVSLLSVADEEGNGNIFPLNVMGELNRSYFGFCLKHNYLPERFVQQTRRVALSSVPMKQGPIAYFLGSNHNRPTIDWKELPFPTRPSQIFKIPVPLFACRVRELQVERVHRLGYHTFFLARVLSDEGVTDVPELCVAHGFYQDWRIRNLGIDRLQSTAEDFYVRSPISREVAERISAQLASCADLRTPL</sequence>
<organism evidence="1 2">
    <name type="scientific">Acidisarcina polymorpha</name>
    <dbReference type="NCBI Taxonomy" id="2211140"/>
    <lineage>
        <taxon>Bacteria</taxon>
        <taxon>Pseudomonadati</taxon>
        <taxon>Acidobacteriota</taxon>
        <taxon>Terriglobia</taxon>
        <taxon>Terriglobales</taxon>
        <taxon>Acidobacteriaceae</taxon>
        <taxon>Acidisarcina</taxon>
    </lineage>
</organism>
<gene>
    <name evidence="1" type="ORF">ACPOL_5519</name>
</gene>
<keyword evidence="2" id="KW-1185">Reference proteome</keyword>
<reference evidence="1 2" key="1">
    <citation type="journal article" date="2018" name="Front. Microbiol.">
        <title>Hydrolytic Capabilities as a Key to Environmental Success: Chitinolytic and Cellulolytic Acidobacteria From Acidic Sub-arctic Soils and Boreal Peatlands.</title>
        <authorList>
            <person name="Belova S.E."/>
            <person name="Ravin N.V."/>
            <person name="Pankratov T.A."/>
            <person name="Rakitin A.L."/>
            <person name="Ivanova A.A."/>
            <person name="Beletsky A.V."/>
            <person name="Mardanov A.V."/>
            <person name="Sinninghe Damste J.S."/>
            <person name="Dedysh S.N."/>
        </authorList>
    </citation>
    <scope>NUCLEOTIDE SEQUENCE [LARGE SCALE GENOMIC DNA]</scope>
    <source>
        <strain evidence="1 2">SBC82</strain>
    </source>
</reference>
<accession>A0A2Z5G7H7</accession>
<dbReference type="InterPro" id="IPR012349">
    <property type="entry name" value="Split_barrel_FMN-bd"/>
</dbReference>
<dbReference type="SUPFAM" id="SSF50475">
    <property type="entry name" value="FMN-binding split barrel"/>
    <property type="match status" value="1"/>
</dbReference>
<evidence type="ECO:0000313" key="1">
    <source>
        <dbReference type="EMBL" id="AXC14767.1"/>
    </source>
</evidence>
<dbReference type="EMBL" id="CP030840">
    <property type="protein sequence ID" value="AXC14767.1"/>
    <property type="molecule type" value="Genomic_DNA"/>
</dbReference>
<proteinExistence type="predicted"/>
<dbReference type="KEGG" id="abas:ACPOL_5519"/>
<evidence type="ECO:0000313" key="2">
    <source>
        <dbReference type="Proteomes" id="UP000253606"/>
    </source>
</evidence>
<dbReference type="Gene3D" id="2.30.110.10">
    <property type="entry name" value="Electron Transport, Fmn-binding Protein, Chain A"/>
    <property type="match status" value="1"/>
</dbReference>
<dbReference type="AlphaFoldDB" id="A0A2Z5G7H7"/>
<dbReference type="Proteomes" id="UP000253606">
    <property type="component" value="Chromosome"/>
</dbReference>